<dbReference type="InterPro" id="IPR000847">
    <property type="entry name" value="LysR_HTH_N"/>
</dbReference>
<dbReference type="PROSITE" id="PS50931">
    <property type="entry name" value="HTH_LYSR"/>
    <property type="match status" value="1"/>
</dbReference>
<dbReference type="InterPro" id="IPR017685">
    <property type="entry name" value="ArgP"/>
</dbReference>
<keyword evidence="7" id="KW-1185">Reference proteome</keyword>
<protein>
    <submittedName>
        <fullName evidence="6">Transcriptional regulator ArgP</fullName>
    </submittedName>
</protein>
<proteinExistence type="inferred from homology"/>
<dbReference type="Pfam" id="PF03466">
    <property type="entry name" value="LysR_substrate"/>
    <property type="match status" value="1"/>
</dbReference>
<dbReference type="PANTHER" id="PTHR30579:SF2">
    <property type="entry name" value="HTH-TYPE TRANSCRIPTIONAL REGULATOR ARGP"/>
    <property type="match status" value="1"/>
</dbReference>
<evidence type="ECO:0000259" key="5">
    <source>
        <dbReference type="PROSITE" id="PS50931"/>
    </source>
</evidence>
<dbReference type="Proteomes" id="UP000786693">
    <property type="component" value="Unassembled WGS sequence"/>
</dbReference>
<dbReference type="EMBL" id="BPFH01000002">
    <property type="protein sequence ID" value="GIT94384.1"/>
    <property type="molecule type" value="Genomic_DNA"/>
</dbReference>
<dbReference type="NCBIfam" id="TIGR03298">
    <property type="entry name" value="argP"/>
    <property type="match status" value="1"/>
</dbReference>
<reference evidence="6 7" key="1">
    <citation type="submission" date="2021-05" db="EMBL/GenBank/DDBJ databases">
        <title>Bacteria Genome sequencing.</title>
        <authorList>
            <person name="Takabe Y."/>
            <person name="Nakajima Y."/>
            <person name="Suzuki S."/>
            <person name="Shiozaki T."/>
        </authorList>
    </citation>
    <scope>NUCLEOTIDE SEQUENCE [LARGE SCALE GENOMIC DNA]</scope>
    <source>
        <strain evidence="6 7">AI_62</strain>
    </source>
</reference>
<feature type="domain" description="HTH lysR-type" evidence="5">
    <location>
        <begin position="6"/>
        <end position="58"/>
    </location>
</feature>
<organism evidence="6 7">
    <name type="scientific">Jannaschia pagri</name>
    <dbReference type="NCBI Taxonomy" id="2829797"/>
    <lineage>
        <taxon>Bacteria</taxon>
        <taxon>Pseudomonadati</taxon>
        <taxon>Pseudomonadota</taxon>
        <taxon>Alphaproteobacteria</taxon>
        <taxon>Rhodobacterales</taxon>
        <taxon>Roseobacteraceae</taxon>
        <taxon>Jannaschia</taxon>
    </lineage>
</organism>
<sequence length="292" mass="31128">MFAPALLRTLVAVCETGSFDLAAAQLGVTPPAVSQRMRALAEAAGGSIFARLQPAEPTALGLRLLRHARDVAALQADLAADLGQDSGPRPVSVAINADSLEAWAVPALAEAPGFRLDVQVLDQDHSAAVLRRGEVSAALTSEAEALPGCDVHRLGALRYLACCTPAFHARYFAEGVTAQALDRAPMLQFSEMDGLQARWARSLTGHHPHGPVHRVPAPGPFLQATRLGMGWGTNPEGLIEVDLARGTLVPLVPERPLDTPLYWQVSRIMAPVLAPLTEAMRRHARRALRQAA</sequence>
<dbReference type="Pfam" id="PF00126">
    <property type="entry name" value="HTH_1"/>
    <property type="match status" value="1"/>
</dbReference>
<dbReference type="InterPro" id="IPR036388">
    <property type="entry name" value="WH-like_DNA-bd_sf"/>
</dbReference>
<dbReference type="SUPFAM" id="SSF53850">
    <property type="entry name" value="Periplasmic binding protein-like II"/>
    <property type="match status" value="1"/>
</dbReference>
<dbReference type="SUPFAM" id="SSF46785">
    <property type="entry name" value="Winged helix' DNA-binding domain"/>
    <property type="match status" value="1"/>
</dbReference>
<dbReference type="NCBIfam" id="NF002964">
    <property type="entry name" value="PRK03635.1"/>
    <property type="match status" value="1"/>
</dbReference>
<evidence type="ECO:0000256" key="3">
    <source>
        <dbReference type="ARBA" id="ARBA00023125"/>
    </source>
</evidence>
<dbReference type="InterPro" id="IPR005119">
    <property type="entry name" value="LysR_subst-bd"/>
</dbReference>
<accession>A0ABQ4NJ03</accession>
<evidence type="ECO:0000313" key="6">
    <source>
        <dbReference type="EMBL" id="GIT94384.1"/>
    </source>
</evidence>
<evidence type="ECO:0000256" key="4">
    <source>
        <dbReference type="ARBA" id="ARBA00023163"/>
    </source>
</evidence>
<evidence type="ECO:0000256" key="1">
    <source>
        <dbReference type="ARBA" id="ARBA00009437"/>
    </source>
</evidence>
<gene>
    <name evidence="6" type="ORF">JANAI62_10070</name>
</gene>
<evidence type="ECO:0000313" key="7">
    <source>
        <dbReference type="Proteomes" id="UP000786693"/>
    </source>
</evidence>
<comment type="caution">
    <text evidence="6">The sequence shown here is derived from an EMBL/GenBank/DDBJ whole genome shotgun (WGS) entry which is preliminary data.</text>
</comment>
<keyword evidence="4" id="KW-0804">Transcription</keyword>
<comment type="similarity">
    <text evidence="1">Belongs to the LysR transcriptional regulatory family.</text>
</comment>
<dbReference type="InterPro" id="IPR050176">
    <property type="entry name" value="LTTR"/>
</dbReference>
<evidence type="ECO:0000256" key="2">
    <source>
        <dbReference type="ARBA" id="ARBA00023015"/>
    </source>
</evidence>
<dbReference type="PANTHER" id="PTHR30579">
    <property type="entry name" value="TRANSCRIPTIONAL REGULATOR"/>
    <property type="match status" value="1"/>
</dbReference>
<dbReference type="Gene3D" id="1.10.10.10">
    <property type="entry name" value="Winged helix-like DNA-binding domain superfamily/Winged helix DNA-binding domain"/>
    <property type="match status" value="1"/>
</dbReference>
<dbReference type="Gene3D" id="3.40.190.290">
    <property type="match status" value="1"/>
</dbReference>
<name>A0ABQ4NJ03_9RHOB</name>
<keyword evidence="2" id="KW-0805">Transcription regulation</keyword>
<dbReference type="InterPro" id="IPR036390">
    <property type="entry name" value="WH_DNA-bd_sf"/>
</dbReference>
<dbReference type="RefSeq" id="WP_220747924.1">
    <property type="nucleotide sequence ID" value="NZ_BPFH01000002.1"/>
</dbReference>
<keyword evidence="3" id="KW-0238">DNA-binding</keyword>